<dbReference type="EMBL" id="JH598084">
    <property type="status" value="NOT_ANNOTATED_CDS"/>
    <property type="molecule type" value="Genomic_DNA"/>
</dbReference>
<dbReference type="HOGENOM" id="CLU_2532296_0_0_1"/>
<organism evidence="1 2">
    <name type="scientific">Hyaloperonospora arabidopsidis (strain Emoy2)</name>
    <name type="common">Downy mildew agent</name>
    <name type="synonym">Peronospora arabidopsidis</name>
    <dbReference type="NCBI Taxonomy" id="559515"/>
    <lineage>
        <taxon>Eukaryota</taxon>
        <taxon>Sar</taxon>
        <taxon>Stramenopiles</taxon>
        <taxon>Oomycota</taxon>
        <taxon>Peronosporomycetes</taxon>
        <taxon>Peronosporales</taxon>
        <taxon>Peronosporaceae</taxon>
        <taxon>Hyaloperonospora</taxon>
    </lineage>
</organism>
<keyword evidence="2" id="KW-1185">Reference proteome</keyword>
<dbReference type="VEuPathDB" id="FungiDB:HpaG812639"/>
<evidence type="ECO:0000313" key="2">
    <source>
        <dbReference type="Proteomes" id="UP000011713"/>
    </source>
</evidence>
<evidence type="ECO:0000313" key="1">
    <source>
        <dbReference type="EnsemblProtists" id="HpaP812639"/>
    </source>
</evidence>
<dbReference type="InParanoid" id="M4C0U7"/>
<sequence length="84" mass="9892">MRGSRRVEDSKFDLFECRNCGSSRKHYRLWCRKSFVDATQNARARNLLLIHLAPKMFLVRRAMEQQQLDSSLDQSLAPSNVFLF</sequence>
<dbReference type="AlphaFoldDB" id="M4C0U7"/>
<name>M4C0U7_HYAAE</name>
<dbReference type="EnsemblProtists" id="HpaT812639">
    <property type="protein sequence ID" value="HpaP812639"/>
    <property type="gene ID" value="HpaG812639"/>
</dbReference>
<reference evidence="1" key="2">
    <citation type="submission" date="2015-06" db="UniProtKB">
        <authorList>
            <consortium name="EnsemblProtists"/>
        </authorList>
    </citation>
    <scope>IDENTIFICATION</scope>
    <source>
        <strain evidence="1">Emoy2</strain>
    </source>
</reference>
<protein>
    <submittedName>
        <fullName evidence="1">Uncharacterized protein</fullName>
    </submittedName>
</protein>
<accession>M4C0U7</accession>
<reference evidence="2" key="1">
    <citation type="journal article" date="2010" name="Science">
        <title>Signatures of adaptation to obligate biotrophy in the Hyaloperonospora arabidopsidis genome.</title>
        <authorList>
            <person name="Baxter L."/>
            <person name="Tripathy S."/>
            <person name="Ishaque N."/>
            <person name="Boot N."/>
            <person name="Cabral A."/>
            <person name="Kemen E."/>
            <person name="Thines M."/>
            <person name="Ah-Fong A."/>
            <person name="Anderson R."/>
            <person name="Badejoko W."/>
            <person name="Bittner-Eddy P."/>
            <person name="Boore J.L."/>
            <person name="Chibucos M.C."/>
            <person name="Coates M."/>
            <person name="Dehal P."/>
            <person name="Delehaunty K."/>
            <person name="Dong S."/>
            <person name="Downton P."/>
            <person name="Dumas B."/>
            <person name="Fabro G."/>
            <person name="Fronick C."/>
            <person name="Fuerstenberg S.I."/>
            <person name="Fulton L."/>
            <person name="Gaulin E."/>
            <person name="Govers F."/>
            <person name="Hughes L."/>
            <person name="Humphray S."/>
            <person name="Jiang R.H."/>
            <person name="Judelson H."/>
            <person name="Kamoun S."/>
            <person name="Kyung K."/>
            <person name="Meijer H."/>
            <person name="Minx P."/>
            <person name="Morris P."/>
            <person name="Nelson J."/>
            <person name="Phuntumart V."/>
            <person name="Qutob D."/>
            <person name="Rehmany A."/>
            <person name="Rougon-Cardoso A."/>
            <person name="Ryden P."/>
            <person name="Torto-Alalibo T."/>
            <person name="Studholme D."/>
            <person name="Wang Y."/>
            <person name="Win J."/>
            <person name="Wood J."/>
            <person name="Clifton S.W."/>
            <person name="Rogers J."/>
            <person name="Van den Ackerveken G."/>
            <person name="Jones J.D."/>
            <person name="McDowell J.M."/>
            <person name="Beynon J."/>
            <person name="Tyler B.M."/>
        </authorList>
    </citation>
    <scope>NUCLEOTIDE SEQUENCE [LARGE SCALE GENOMIC DNA]</scope>
    <source>
        <strain evidence="2">Emoy2</strain>
    </source>
</reference>
<proteinExistence type="predicted"/>
<dbReference type="Proteomes" id="UP000011713">
    <property type="component" value="Unassembled WGS sequence"/>
</dbReference>